<dbReference type="Proteomes" id="UP000262939">
    <property type="component" value="Unassembled WGS sequence"/>
</dbReference>
<dbReference type="EMBL" id="QVTD01000003">
    <property type="protein sequence ID" value="RFU65173.1"/>
    <property type="molecule type" value="Genomic_DNA"/>
</dbReference>
<gene>
    <name evidence="1" type="ORF">D0466_04510</name>
</gene>
<name>A0A372LFU1_9BACI</name>
<keyword evidence="2" id="KW-1185">Reference proteome</keyword>
<proteinExistence type="predicted"/>
<evidence type="ECO:0000313" key="2">
    <source>
        <dbReference type="Proteomes" id="UP000262939"/>
    </source>
</evidence>
<organism evidence="1 2">
    <name type="scientific">Peribacillus glennii</name>
    <dbReference type="NCBI Taxonomy" id="2303991"/>
    <lineage>
        <taxon>Bacteria</taxon>
        <taxon>Bacillati</taxon>
        <taxon>Bacillota</taxon>
        <taxon>Bacilli</taxon>
        <taxon>Bacillales</taxon>
        <taxon>Bacillaceae</taxon>
        <taxon>Peribacillus</taxon>
    </lineage>
</organism>
<reference evidence="1 2" key="1">
    <citation type="submission" date="2018-08" db="EMBL/GenBank/DDBJ databases">
        <title>Bacillus chawlae sp. nov., Bacillus glennii sp. nov., and Bacillus saganii sp. nov. Isolated from the Vehicle Assembly Building at Kennedy Space Center where the Viking Spacecraft were Assembled.</title>
        <authorList>
            <person name="Seuylemezian A."/>
            <person name="Vaishampayan P."/>
        </authorList>
    </citation>
    <scope>NUCLEOTIDE SEQUENCE [LARGE SCALE GENOMIC DNA]</scope>
    <source>
        <strain evidence="1 2">V44-8</strain>
    </source>
</reference>
<dbReference type="AlphaFoldDB" id="A0A372LFU1"/>
<protein>
    <submittedName>
        <fullName evidence="1">Uncharacterized protein</fullName>
    </submittedName>
</protein>
<accession>A0A372LFU1</accession>
<sequence>MERHHFQKEILKQFIKDANEGKEDKVKVMIESGLPDMDPLEEVPNDRSKGIMIYHFPSKY</sequence>
<evidence type="ECO:0000313" key="1">
    <source>
        <dbReference type="EMBL" id="RFU65173.1"/>
    </source>
</evidence>
<comment type="caution">
    <text evidence="1">The sequence shown here is derived from an EMBL/GenBank/DDBJ whole genome shotgun (WGS) entry which is preliminary data.</text>
</comment>